<evidence type="ECO:0000313" key="10">
    <source>
        <dbReference type="Proteomes" id="UP000176893"/>
    </source>
</evidence>
<proteinExistence type="inferred from homology"/>
<evidence type="ECO:0000256" key="3">
    <source>
        <dbReference type="ARBA" id="ARBA00009263"/>
    </source>
</evidence>
<dbReference type="PANTHER" id="PTHR43715">
    <property type="entry name" value="GDP-MANNOSE 4,6-DEHYDRATASE"/>
    <property type="match status" value="1"/>
</dbReference>
<comment type="caution">
    <text evidence="9">The sequence shown here is derived from an EMBL/GenBank/DDBJ whole genome shotgun (WGS) entry which is preliminary data.</text>
</comment>
<dbReference type="InterPro" id="IPR006368">
    <property type="entry name" value="GDP_Man_deHydtase"/>
</dbReference>
<dbReference type="PANTHER" id="PTHR43715:SF1">
    <property type="entry name" value="GDP-MANNOSE 4,6 DEHYDRATASE"/>
    <property type="match status" value="1"/>
</dbReference>
<dbReference type="GO" id="GO:0008446">
    <property type="term" value="F:GDP-mannose 4,6-dehydratase activity"/>
    <property type="evidence" value="ECO:0007669"/>
    <property type="project" value="UniProtKB-UniRule"/>
</dbReference>
<comment type="cofactor">
    <cofactor evidence="2 7">
        <name>NADP(+)</name>
        <dbReference type="ChEBI" id="CHEBI:58349"/>
    </cofactor>
</comment>
<dbReference type="GO" id="GO:0070401">
    <property type="term" value="F:NADP+ binding"/>
    <property type="evidence" value="ECO:0007669"/>
    <property type="project" value="UniProtKB-UniRule"/>
</dbReference>
<reference evidence="9 10" key="1">
    <citation type="journal article" date="2016" name="Nat. Commun.">
        <title>Thousands of microbial genomes shed light on interconnected biogeochemical processes in an aquifer system.</title>
        <authorList>
            <person name="Anantharaman K."/>
            <person name="Brown C.T."/>
            <person name="Hug L.A."/>
            <person name="Sharon I."/>
            <person name="Castelle C.J."/>
            <person name="Probst A.J."/>
            <person name="Thomas B.C."/>
            <person name="Singh A."/>
            <person name="Wilkins M.J."/>
            <person name="Karaoz U."/>
            <person name="Brodie E.L."/>
            <person name="Williams K.H."/>
            <person name="Hubbard S.S."/>
            <person name="Banfield J.F."/>
        </authorList>
    </citation>
    <scope>NUCLEOTIDE SEQUENCE [LARGE SCALE GENOMIC DNA]</scope>
</reference>
<dbReference type="CDD" id="cd05260">
    <property type="entry name" value="GDP_MD_SDR_e"/>
    <property type="match status" value="1"/>
</dbReference>
<dbReference type="FunFam" id="3.40.50.720:FF:000924">
    <property type="entry name" value="GDP-mannose 4,6 dehydratase"/>
    <property type="match status" value="1"/>
</dbReference>
<protein>
    <recommendedName>
        <fullName evidence="4 7">GDP-mannose 4,6-dehydratase</fullName>
        <ecNumber evidence="4 7">4.2.1.47</ecNumber>
    </recommendedName>
    <alternativeName>
        <fullName evidence="7">GDP-D-mannose dehydratase</fullName>
    </alternativeName>
</protein>
<comment type="function">
    <text evidence="6 7">Catalyzes the conversion of GDP-D-mannose to GDP-4-dehydro-6-deoxy-D-mannose.</text>
</comment>
<dbReference type="EC" id="4.2.1.47" evidence="4 7"/>
<evidence type="ECO:0000256" key="4">
    <source>
        <dbReference type="ARBA" id="ARBA00011989"/>
    </source>
</evidence>
<feature type="domain" description="NAD(P)-binding" evidence="8">
    <location>
        <begin position="11"/>
        <end position="326"/>
    </location>
</feature>
<accession>A0A1F8EDK6</accession>
<dbReference type="Gene3D" id="3.90.25.10">
    <property type="entry name" value="UDP-galactose 4-epimerase, domain 1"/>
    <property type="match status" value="1"/>
</dbReference>
<dbReference type="GO" id="GO:0042351">
    <property type="term" value="P:'de novo' GDP-L-fucose biosynthetic process"/>
    <property type="evidence" value="ECO:0007669"/>
    <property type="project" value="TreeGrafter"/>
</dbReference>
<keyword evidence="7" id="KW-0521">NADP</keyword>
<comment type="similarity">
    <text evidence="3 7">Belongs to the NAD(P)-dependent epimerase/dehydratase family. GDP-mannose 4,6-dehydratase subfamily.</text>
</comment>
<evidence type="ECO:0000256" key="2">
    <source>
        <dbReference type="ARBA" id="ARBA00001937"/>
    </source>
</evidence>
<organism evidence="9 10">
    <name type="scientific">Candidatus Yanofskybacteria bacterium RIFCSPHIGHO2_01_FULL_41_26</name>
    <dbReference type="NCBI Taxonomy" id="1802661"/>
    <lineage>
        <taxon>Bacteria</taxon>
        <taxon>Candidatus Yanofskyibacteriota</taxon>
    </lineage>
</organism>
<dbReference type="EMBL" id="MGJB01000006">
    <property type="protein sequence ID" value="OGM98964.1"/>
    <property type="molecule type" value="Genomic_DNA"/>
</dbReference>
<evidence type="ECO:0000256" key="5">
    <source>
        <dbReference type="ARBA" id="ARBA00023239"/>
    </source>
</evidence>
<dbReference type="AlphaFoldDB" id="A0A1F8EDK6"/>
<name>A0A1F8EDK6_9BACT</name>
<dbReference type="InterPro" id="IPR016040">
    <property type="entry name" value="NAD(P)-bd_dom"/>
</dbReference>
<dbReference type="InterPro" id="IPR036291">
    <property type="entry name" value="NAD(P)-bd_dom_sf"/>
</dbReference>
<gene>
    <name evidence="7" type="primary">gmd</name>
    <name evidence="9" type="ORF">A2649_01200</name>
</gene>
<dbReference type="Proteomes" id="UP000176893">
    <property type="component" value="Unassembled WGS sequence"/>
</dbReference>
<evidence type="ECO:0000256" key="1">
    <source>
        <dbReference type="ARBA" id="ARBA00000188"/>
    </source>
</evidence>
<comment type="catalytic activity">
    <reaction evidence="1 7">
        <text>GDP-alpha-D-mannose = GDP-4-dehydro-alpha-D-rhamnose + H2O</text>
        <dbReference type="Rhea" id="RHEA:23820"/>
        <dbReference type="ChEBI" id="CHEBI:15377"/>
        <dbReference type="ChEBI" id="CHEBI:57527"/>
        <dbReference type="ChEBI" id="CHEBI:57964"/>
        <dbReference type="EC" id="4.2.1.47"/>
    </reaction>
</comment>
<keyword evidence="5 7" id="KW-0456">Lyase</keyword>
<evidence type="ECO:0000256" key="7">
    <source>
        <dbReference type="HAMAP-Rule" id="MF_00955"/>
    </source>
</evidence>
<sequence>MTKTPNLKIALITGLTGQDGSYLAEILLKKGYVVHGIIRRASTFNTARINHLYQDPHNRNRKLFLHYGDLADAGTIRKIIYKVKPDEIYNLGAQSHVKVSFEIPEYTMDITGNGALRILEAIRDFQNETKKKVKFYQASSSEMFGSAPPPQNENTPLVPQSPYGAAKVFACNMTKLYREAYGIFAVNGILFNHESERRGETFVTRKITRGIARIKAGLDKKLYLGNLDAKRDWGYAPEYMEAAWLMMQKPKPNDYVIGTGETHTVREFVELAFKEAGLSNWKKYVETDPRYYRPAEVNILIADTRKAKKILKWHPKTKFKNLVKIMVWNDINELKK</sequence>
<evidence type="ECO:0000259" key="8">
    <source>
        <dbReference type="Pfam" id="PF16363"/>
    </source>
</evidence>
<dbReference type="Gene3D" id="3.40.50.720">
    <property type="entry name" value="NAD(P)-binding Rossmann-like Domain"/>
    <property type="match status" value="1"/>
</dbReference>
<dbReference type="HAMAP" id="MF_00955">
    <property type="entry name" value="GDP_Man_dehydratase"/>
    <property type="match status" value="1"/>
</dbReference>
<dbReference type="STRING" id="1802661.A2649_01200"/>
<comment type="caution">
    <text evidence="7">Lacks conserved residue(s) required for the propagation of feature annotation.</text>
</comment>
<dbReference type="SUPFAM" id="SSF51735">
    <property type="entry name" value="NAD(P)-binding Rossmann-fold domains"/>
    <property type="match status" value="1"/>
</dbReference>
<dbReference type="Pfam" id="PF16363">
    <property type="entry name" value="GDP_Man_Dehyd"/>
    <property type="match status" value="1"/>
</dbReference>
<evidence type="ECO:0000313" key="9">
    <source>
        <dbReference type="EMBL" id="OGM98964.1"/>
    </source>
</evidence>
<dbReference type="NCBIfam" id="TIGR01472">
    <property type="entry name" value="gmd"/>
    <property type="match status" value="1"/>
</dbReference>
<evidence type="ECO:0000256" key="6">
    <source>
        <dbReference type="ARBA" id="ARBA00059383"/>
    </source>
</evidence>